<reference evidence="4" key="1">
    <citation type="journal article" date="2015" name="Virology">
        <title>Transcriptome sequencing and development of an expression microarray platform for liver infection in adenovirus type 5-infected Syrian golden hamsters.</title>
        <authorList>
            <person name="Ying B."/>
            <person name="Toth K."/>
            <person name="Spencer J.F."/>
            <person name="Aurora R."/>
            <person name="Wold W.S."/>
        </authorList>
    </citation>
    <scope>NUCLEOTIDE SEQUENCE</scope>
</reference>
<dbReference type="Pfam" id="PF04822">
    <property type="entry name" value="Takusan"/>
    <property type="match status" value="1"/>
</dbReference>
<feature type="region of interest" description="Disordered" evidence="1">
    <location>
        <begin position="225"/>
        <end position="253"/>
    </location>
</feature>
<dbReference type="GeneID" id="121138721"/>
<dbReference type="InterPro" id="IPR006907">
    <property type="entry name" value="DLG5_N"/>
</dbReference>
<feature type="domain" description="Disks large homolog 5 N-terminal" evidence="2">
    <location>
        <begin position="49"/>
        <end position="129"/>
    </location>
</feature>
<reference evidence="4" key="2">
    <citation type="submission" date="2025-08" db="UniProtKB">
        <authorList>
            <consortium name="RefSeq"/>
        </authorList>
    </citation>
    <scope>IDENTIFICATION</scope>
</reference>
<keyword evidence="3" id="KW-1185">Reference proteome</keyword>
<evidence type="ECO:0000259" key="2">
    <source>
        <dbReference type="Pfam" id="PF04822"/>
    </source>
</evidence>
<sequence>MLARLSRLLRRDNGEQEETRERQKEAELLSQSKTWRDKWLRGRQKSTGKAPSQLSAFDEQEHSMKEVKKLTIQLQHMTCETNELRGILASYTNKDLNNRLNFELDMLKMEHNQVMSDIQKLPMEISDALDKCMGLMEENELYIYLHSMVLRYLTQLKEDVRVLALENRKLWEEQNALQESCDEVKKLFKEIHEKVCDSCTEQHQDLGIPVEEEVKSMLQNTADAKTMGHLLRGSTDPEGSRTNPERSCPACDA</sequence>
<evidence type="ECO:0000256" key="1">
    <source>
        <dbReference type="SAM" id="MobiDB-lite"/>
    </source>
</evidence>
<name>A0ABM2X317_MESAU</name>
<dbReference type="RefSeq" id="XP_040597286.1">
    <property type="nucleotide sequence ID" value="XM_040741352.1"/>
</dbReference>
<feature type="compositionally biased region" description="Basic and acidic residues" evidence="1">
    <location>
        <begin position="9"/>
        <end position="27"/>
    </location>
</feature>
<accession>A0ABM2X317</accession>
<dbReference type="PANTHER" id="PTHR21558">
    <property type="entry name" value="SPEER/SPETEX"/>
    <property type="match status" value="1"/>
</dbReference>
<organism evidence="3 4">
    <name type="scientific">Mesocricetus auratus</name>
    <name type="common">Golden hamster</name>
    <dbReference type="NCBI Taxonomy" id="10036"/>
    <lineage>
        <taxon>Eukaryota</taxon>
        <taxon>Metazoa</taxon>
        <taxon>Chordata</taxon>
        <taxon>Craniata</taxon>
        <taxon>Vertebrata</taxon>
        <taxon>Euteleostomi</taxon>
        <taxon>Mammalia</taxon>
        <taxon>Eutheria</taxon>
        <taxon>Euarchontoglires</taxon>
        <taxon>Glires</taxon>
        <taxon>Rodentia</taxon>
        <taxon>Myomorpha</taxon>
        <taxon>Muroidea</taxon>
        <taxon>Cricetidae</taxon>
        <taxon>Cricetinae</taxon>
        <taxon>Mesocricetus</taxon>
    </lineage>
</organism>
<protein>
    <submittedName>
        <fullName evidence="4">Disks large homolog 5-like</fullName>
    </submittedName>
</protein>
<evidence type="ECO:0000313" key="3">
    <source>
        <dbReference type="Proteomes" id="UP000886700"/>
    </source>
</evidence>
<gene>
    <name evidence="4" type="primary">LOC121138721</name>
</gene>
<dbReference type="Proteomes" id="UP000886700">
    <property type="component" value="Unplaced"/>
</dbReference>
<evidence type="ECO:0000313" key="4">
    <source>
        <dbReference type="RefSeq" id="XP_040597286.1"/>
    </source>
</evidence>
<proteinExistence type="predicted"/>
<feature type="region of interest" description="Disordered" evidence="1">
    <location>
        <begin position="1"/>
        <end position="29"/>
    </location>
</feature>